<proteinExistence type="predicted"/>
<gene>
    <name evidence="1" type="ORF">TELCIR_19155</name>
</gene>
<name>A0A2G9TN21_TELCI</name>
<dbReference type="OrthoDB" id="5850364at2759"/>
<dbReference type="Proteomes" id="UP000230423">
    <property type="component" value="Unassembled WGS sequence"/>
</dbReference>
<feature type="non-terminal residue" evidence="1">
    <location>
        <position position="126"/>
    </location>
</feature>
<sequence length="126" mass="13763">YTPTLVPPDGLFEPPYPNEAPSFPIFEDVFAASGTLPLEMNNAPIVAAQQYSPPRTTPQTTTTTTATLMLLSAHVNKTKPKMSKLSSRSDVVAVVRDDGAYLPNVDQLTRHLNLPVMNTFFSTNVQ</sequence>
<keyword evidence="2" id="KW-1185">Reference proteome</keyword>
<evidence type="ECO:0000313" key="2">
    <source>
        <dbReference type="Proteomes" id="UP000230423"/>
    </source>
</evidence>
<evidence type="ECO:0000313" key="1">
    <source>
        <dbReference type="EMBL" id="PIO59384.1"/>
    </source>
</evidence>
<reference evidence="1 2" key="1">
    <citation type="submission" date="2015-09" db="EMBL/GenBank/DDBJ databases">
        <title>Draft genome of the parasitic nematode Teladorsagia circumcincta isolate WARC Sus (inbred).</title>
        <authorList>
            <person name="Mitreva M."/>
        </authorList>
    </citation>
    <scope>NUCLEOTIDE SEQUENCE [LARGE SCALE GENOMIC DNA]</scope>
    <source>
        <strain evidence="1 2">S</strain>
    </source>
</reference>
<organism evidence="1 2">
    <name type="scientific">Teladorsagia circumcincta</name>
    <name type="common">Brown stomach worm</name>
    <name type="synonym">Ostertagia circumcincta</name>
    <dbReference type="NCBI Taxonomy" id="45464"/>
    <lineage>
        <taxon>Eukaryota</taxon>
        <taxon>Metazoa</taxon>
        <taxon>Ecdysozoa</taxon>
        <taxon>Nematoda</taxon>
        <taxon>Chromadorea</taxon>
        <taxon>Rhabditida</taxon>
        <taxon>Rhabditina</taxon>
        <taxon>Rhabditomorpha</taxon>
        <taxon>Strongyloidea</taxon>
        <taxon>Trichostrongylidae</taxon>
        <taxon>Teladorsagia</taxon>
    </lineage>
</organism>
<accession>A0A2G9TN21</accession>
<dbReference type="AlphaFoldDB" id="A0A2G9TN21"/>
<dbReference type="EMBL" id="KZ357983">
    <property type="protein sequence ID" value="PIO59384.1"/>
    <property type="molecule type" value="Genomic_DNA"/>
</dbReference>
<feature type="non-terminal residue" evidence="1">
    <location>
        <position position="1"/>
    </location>
</feature>
<protein>
    <submittedName>
        <fullName evidence="1">Uncharacterized protein</fullName>
    </submittedName>
</protein>